<keyword evidence="12 15" id="KW-0472">Membrane</keyword>
<sequence length="703" mass="79306">MGSGPSGAAMKLVAAVMTFLSMVVFLGYMMIWSMKSTNTFYLHWWPDVLKKTSSTYLGEQGTTTLIYAFPILFIATIGSLYLHLEKKYDHDHSTRFISRIILLKRPVITKGPLGIVSWTELTFLAMFVALLVWSMYSYTHNMFAFAALEAAQEKFQVWEVKLRGAALSLGLAGNACLAFLFFPVTRGSSILQFVGLTSEASIKYHIWLGNITMVIFTAHGLSYITYWSHTHQISQMLKWDKFMVSNVAGEIALLAGLVMWATSFGRIRRKIFELFYYSHHLYVMFVIFYVFHVGFAESCLILPGFYLFLIDRYLRSLQSQQKVRSVAARILPCETVELNFSKNSELSYAPTSIAFINVPSISRIQWHPFTVTSNSNMDSDKLSIVIKREGSWSHKLYQILSSPSTNRLEVAIEGPYGPPSTNFTRYERLVLVSGGSGITPFISIIREIIFKCNTTSSKTPRIHLICAFKKYVDLTMLDLLLPVSGTTLDLSRLLLQIEAYITRETQSKTENQNSIRTILFRPHQSDRPVSAVLGPNSWLWLGAIISSSFIIFLILIGLLTRFYIYPIDHNTNMKHPVPASSAFNMLFVCIAITIAASAAFLWNKGENAKESSQIRTTDMSTPAPSPTSLVSETELESLPHQSLRQATTVHLGQRPNLKKILSEYKEEKVGVYVSGPRKMRQEVAAICSSSADNLHFESISFSW</sequence>
<keyword evidence="11" id="KW-0406">Ion transport</keyword>
<evidence type="ECO:0000256" key="5">
    <source>
        <dbReference type="ARBA" id="ARBA00022692"/>
    </source>
</evidence>
<comment type="subcellular location">
    <subcellularLocation>
        <location evidence="2">Membrane</location>
        <topology evidence="2">Multi-pass membrane protein</topology>
    </subcellularLocation>
</comment>
<dbReference type="PANTHER" id="PTHR11972">
    <property type="entry name" value="NADPH OXIDASE"/>
    <property type="match status" value="1"/>
</dbReference>
<evidence type="ECO:0000256" key="1">
    <source>
        <dbReference type="ARBA" id="ARBA00001974"/>
    </source>
</evidence>
<keyword evidence="17" id="KW-1185">Reference proteome</keyword>
<evidence type="ECO:0000256" key="12">
    <source>
        <dbReference type="ARBA" id="ARBA00023136"/>
    </source>
</evidence>
<feature type="transmembrane region" description="Helical" evidence="15">
    <location>
        <begin position="12"/>
        <end position="32"/>
    </location>
</feature>
<evidence type="ECO:0000256" key="3">
    <source>
        <dbReference type="ARBA" id="ARBA00006278"/>
    </source>
</evidence>
<comment type="cofactor">
    <cofactor evidence="1">
        <name>FAD</name>
        <dbReference type="ChEBI" id="CHEBI:57692"/>
    </cofactor>
</comment>
<dbReference type="InterPro" id="IPR013130">
    <property type="entry name" value="Fe3_Rdtase_TM_dom"/>
</dbReference>
<feature type="transmembrane region" description="Helical" evidence="15">
    <location>
        <begin position="160"/>
        <end position="184"/>
    </location>
</feature>
<dbReference type="EC" id="1.16.1.7" evidence="14"/>
<dbReference type="PANTHER" id="PTHR11972:SF196">
    <property type="entry name" value="FAD-BINDING FR-TYPE DOMAIN-CONTAINING PROTEIN"/>
    <property type="match status" value="1"/>
</dbReference>
<dbReference type="InterPro" id="IPR017938">
    <property type="entry name" value="Riboflavin_synthase-like_b-brl"/>
</dbReference>
<dbReference type="AlphaFoldDB" id="A0AAJ6Y628"/>
<dbReference type="InterPro" id="IPR039261">
    <property type="entry name" value="FNR_nucleotide-bd"/>
</dbReference>
<feature type="transmembrane region" description="Helical" evidence="15">
    <location>
        <begin position="583"/>
        <end position="602"/>
    </location>
</feature>
<dbReference type="SUPFAM" id="SSF52343">
    <property type="entry name" value="Ferredoxin reductase-like, C-terminal NADP-linked domain"/>
    <property type="match status" value="1"/>
</dbReference>
<dbReference type="SFLD" id="SFLDG01168">
    <property type="entry name" value="Ferric_reductase_subgroup_(FRE"/>
    <property type="match status" value="1"/>
</dbReference>
<dbReference type="Proteomes" id="UP000694918">
    <property type="component" value="Unplaced"/>
</dbReference>
<feature type="transmembrane region" description="Helical" evidence="15">
    <location>
        <begin position="538"/>
        <end position="563"/>
    </location>
</feature>
<dbReference type="GO" id="GO:0046872">
    <property type="term" value="F:metal ion binding"/>
    <property type="evidence" value="ECO:0007669"/>
    <property type="project" value="UniProtKB-KW"/>
</dbReference>
<keyword evidence="4" id="KW-0813">Transport</keyword>
<dbReference type="InterPro" id="IPR017927">
    <property type="entry name" value="FAD-bd_FR_type"/>
</dbReference>
<feature type="domain" description="FAD-binding FR-type" evidence="16">
    <location>
        <begin position="318"/>
        <end position="422"/>
    </location>
</feature>
<dbReference type="PROSITE" id="PS51384">
    <property type="entry name" value="FAD_FR"/>
    <property type="match status" value="1"/>
</dbReference>
<dbReference type="GO" id="GO:0006811">
    <property type="term" value="P:monoatomic ion transport"/>
    <property type="evidence" value="ECO:0007669"/>
    <property type="project" value="UniProtKB-KW"/>
</dbReference>
<dbReference type="InterPro" id="IPR013121">
    <property type="entry name" value="Fe_red_NAD-bd_6"/>
</dbReference>
<keyword evidence="8 15" id="KW-1133">Transmembrane helix</keyword>
<accession>A0AAJ6Y628</accession>
<dbReference type="GO" id="GO:0005886">
    <property type="term" value="C:plasma membrane"/>
    <property type="evidence" value="ECO:0007669"/>
    <property type="project" value="TreeGrafter"/>
</dbReference>
<evidence type="ECO:0000259" key="16">
    <source>
        <dbReference type="PROSITE" id="PS51384"/>
    </source>
</evidence>
<dbReference type="Pfam" id="PF08022">
    <property type="entry name" value="FAD_binding_8"/>
    <property type="match status" value="1"/>
</dbReference>
<evidence type="ECO:0000256" key="8">
    <source>
        <dbReference type="ARBA" id="ARBA00022989"/>
    </source>
</evidence>
<comment type="similarity">
    <text evidence="3">Belongs to the ferric reductase (FRE) family.</text>
</comment>
<keyword evidence="6" id="KW-0479">Metal-binding</keyword>
<dbReference type="CDD" id="cd06186">
    <property type="entry name" value="NOX_Duox_like_FAD_NADP"/>
    <property type="match status" value="1"/>
</dbReference>
<keyword evidence="7" id="KW-0249">Electron transport</keyword>
<feature type="transmembrane region" description="Helical" evidence="15">
    <location>
        <begin position="281"/>
        <end position="309"/>
    </location>
</feature>
<evidence type="ECO:0000256" key="11">
    <source>
        <dbReference type="ARBA" id="ARBA00023065"/>
    </source>
</evidence>
<dbReference type="KEGG" id="peu:105139194"/>
<dbReference type="GeneID" id="105139194"/>
<dbReference type="Gene3D" id="3.40.50.80">
    <property type="entry name" value="Nucleotide-binding domain of ferredoxin-NADP reductase (FNR) module"/>
    <property type="match status" value="2"/>
</dbReference>
<dbReference type="InterPro" id="IPR050369">
    <property type="entry name" value="RBOH/FRE"/>
</dbReference>
<protein>
    <recommendedName>
        <fullName evidence="14">ferric-chelate reductase (NADH)</fullName>
        <ecNumber evidence="14">1.16.1.7</ecNumber>
    </recommendedName>
</protein>
<feature type="transmembrane region" description="Helical" evidence="15">
    <location>
        <begin position="121"/>
        <end position="139"/>
    </location>
</feature>
<evidence type="ECO:0000256" key="6">
    <source>
        <dbReference type="ARBA" id="ARBA00022723"/>
    </source>
</evidence>
<evidence type="ECO:0000256" key="4">
    <source>
        <dbReference type="ARBA" id="ARBA00022448"/>
    </source>
</evidence>
<dbReference type="GO" id="GO:0140618">
    <property type="term" value="F:ferric-chelate reductase (NADH) activity"/>
    <property type="evidence" value="ECO:0007669"/>
    <property type="project" value="UniProtKB-EC"/>
</dbReference>
<dbReference type="Pfam" id="PF01794">
    <property type="entry name" value="Ferric_reduct"/>
    <property type="match status" value="1"/>
</dbReference>
<proteinExistence type="inferred from homology"/>
<keyword evidence="5 15" id="KW-0812">Transmembrane</keyword>
<name>A0AAJ6Y628_POPEU</name>
<evidence type="ECO:0000313" key="18">
    <source>
        <dbReference type="RefSeq" id="XP_011043857.1"/>
    </source>
</evidence>
<evidence type="ECO:0000313" key="17">
    <source>
        <dbReference type="Proteomes" id="UP000694918"/>
    </source>
</evidence>
<feature type="transmembrane region" description="Helical" evidence="15">
    <location>
        <begin position="65"/>
        <end position="84"/>
    </location>
</feature>
<evidence type="ECO:0000256" key="2">
    <source>
        <dbReference type="ARBA" id="ARBA00004141"/>
    </source>
</evidence>
<gene>
    <name evidence="18" type="primary">LOC105139194</name>
</gene>
<feature type="transmembrane region" description="Helical" evidence="15">
    <location>
        <begin position="204"/>
        <end position="227"/>
    </location>
</feature>
<comment type="catalytic activity">
    <reaction evidence="13">
        <text>2 a Fe(II)-siderophore + NAD(+) + H(+) = 2 a Fe(III)-siderophore + NADH</text>
        <dbReference type="Rhea" id="RHEA:15061"/>
        <dbReference type="Rhea" id="RHEA-COMP:11342"/>
        <dbReference type="Rhea" id="RHEA-COMP:11344"/>
        <dbReference type="ChEBI" id="CHEBI:15378"/>
        <dbReference type="ChEBI" id="CHEBI:29033"/>
        <dbReference type="ChEBI" id="CHEBI:29034"/>
        <dbReference type="ChEBI" id="CHEBI:57540"/>
        <dbReference type="ChEBI" id="CHEBI:57945"/>
        <dbReference type="EC" id="1.16.1.7"/>
    </reaction>
</comment>
<dbReference type="SFLD" id="SFLDS00052">
    <property type="entry name" value="Ferric_Reductase_Domain"/>
    <property type="match status" value="1"/>
</dbReference>
<evidence type="ECO:0000256" key="7">
    <source>
        <dbReference type="ARBA" id="ARBA00022982"/>
    </source>
</evidence>
<dbReference type="SUPFAM" id="SSF63380">
    <property type="entry name" value="Riboflavin synthase domain-like"/>
    <property type="match status" value="1"/>
</dbReference>
<evidence type="ECO:0000256" key="15">
    <source>
        <dbReference type="SAM" id="Phobius"/>
    </source>
</evidence>
<keyword evidence="9" id="KW-0560">Oxidoreductase</keyword>
<organism evidence="17 18">
    <name type="scientific">Populus euphratica</name>
    <name type="common">Euphrates poplar</name>
    <dbReference type="NCBI Taxonomy" id="75702"/>
    <lineage>
        <taxon>Eukaryota</taxon>
        <taxon>Viridiplantae</taxon>
        <taxon>Streptophyta</taxon>
        <taxon>Embryophyta</taxon>
        <taxon>Tracheophyta</taxon>
        <taxon>Spermatophyta</taxon>
        <taxon>Magnoliopsida</taxon>
        <taxon>eudicotyledons</taxon>
        <taxon>Gunneridae</taxon>
        <taxon>Pentapetalae</taxon>
        <taxon>rosids</taxon>
        <taxon>fabids</taxon>
        <taxon>Malpighiales</taxon>
        <taxon>Salicaceae</taxon>
        <taxon>Saliceae</taxon>
        <taxon>Populus</taxon>
    </lineage>
</organism>
<evidence type="ECO:0000256" key="10">
    <source>
        <dbReference type="ARBA" id="ARBA00023004"/>
    </source>
</evidence>
<feature type="transmembrane region" description="Helical" evidence="15">
    <location>
        <begin position="239"/>
        <end position="261"/>
    </location>
</feature>
<dbReference type="RefSeq" id="XP_011043857.1">
    <property type="nucleotide sequence ID" value="XM_011045555.1"/>
</dbReference>
<dbReference type="InterPro" id="IPR013112">
    <property type="entry name" value="FAD-bd_8"/>
</dbReference>
<reference evidence="18" key="1">
    <citation type="submission" date="2025-08" db="UniProtKB">
        <authorList>
            <consortium name="RefSeq"/>
        </authorList>
    </citation>
    <scope>IDENTIFICATION</scope>
</reference>
<dbReference type="FunFam" id="3.40.50.80:FF:000039">
    <property type="entry name" value="Ferric reduction oxidase 3"/>
    <property type="match status" value="1"/>
</dbReference>
<dbReference type="Pfam" id="PF08030">
    <property type="entry name" value="NAD_binding_6"/>
    <property type="match status" value="1"/>
</dbReference>
<keyword evidence="10" id="KW-0408">Iron</keyword>
<evidence type="ECO:0000256" key="9">
    <source>
        <dbReference type="ARBA" id="ARBA00023002"/>
    </source>
</evidence>
<evidence type="ECO:0000256" key="14">
    <source>
        <dbReference type="ARBA" id="ARBA00066905"/>
    </source>
</evidence>
<evidence type="ECO:0000256" key="13">
    <source>
        <dbReference type="ARBA" id="ARBA00050970"/>
    </source>
</evidence>